<dbReference type="Gene3D" id="2.60.120.560">
    <property type="entry name" value="Exo-inulinase, domain 1"/>
    <property type="match status" value="1"/>
</dbReference>
<evidence type="ECO:0000313" key="4">
    <source>
        <dbReference type="Proteomes" id="UP000515237"/>
    </source>
</evidence>
<feature type="chain" id="PRO_5029018637" evidence="1">
    <location>
        <begin position="22"/>
        <end position="235"/>
    </location>
</feature>
<reference evidence="3 4" key="1">
    <citation type="journal article" date="2018" name="Int. J. Syst. Evol. Microbiol.">
        <title>Adhaeribacter swui sp. nov., isolated from wet mud.</title>
        <authorList>
            <person name="Kim D.U."/>
            <person name="Kim K.W."/>
            <person name="Kang M.S."/>
            <person name="Kim J.Y."/>
            <person name="Jang J.H."/>
            <person name="Kim M.K."/>
        </authorList>
    </citation>
    <scope>NUCLEOTIDE SEQUENCE [LARGE SCALE GENOMIC DNA]</scope>
    <source>
        <strain evidence="3 4">KCTC 52873</strain>
    </source>
</reference>
<dbReference type="AlphaFoldDB" id="A0A7G7G8X9"/>
<accession>A0A7G7G8X9</accession>
<organism evidence="3 4">
    <name type="scientific">Adhaeribacter swui</name>
    <dbReference type="NCBI Taxonomy" id="2086471"/>
    <lineage>
        <taxon>Bacteria</taxon>
        <taxon>Pseudomonadati</taxon>
        <taxon>Bacteroidota</taxon>
        <taxon>Cytophagia</taxon>
        <taxon>Cytophagales</taxon>
        <taxon>Hymenobacteraceae</taxon>
        <taxon>Adhaeribacter</taxon>
    </lineage>
</organism>
<dbReference type="KEGG" id="aswu:HUW51_13110"/>
<dbReference type="GO" id="GO:0016787">
    <property type="term" value="F:hydrolase activity"/>
    <property type="evidence" value="ECO:0007669"/>
    <property type="project" value="InterPro"/>
</dbReference>
<dbReference type="EMBL" id="CP055156">
    <property type="protein sequence ID" value="QNF33613.1"/>
    <property type="molecule type" value="Genomic_DNA"/>
</dbReference>
<sequence length="235" mass="26251">MQIKSILILVLTTFLMPDSWAQVPAGYKSIFNGKDLQGWHISRTTHQGTTPDIRVEEGAIVIRQNPYGQGGVLLSDKKFKNFDLYLEAKIDSFTNGGIFIRSSESGIAYQIELDESAGSTGNLLGERMPVSRGAKTAGREKVWRANDWNSFRIRMVGEVPHITLWINGVQMWDVTQPKNDFIAGATQGMIGLQSHWTALYSSTVVGWNILDSWAPGATHRFRNIAIKELPDNLKE</sequence>
<proteinExistence type="predicted"/>
<gene>
    <name evidence="3" type="ORF">HUW51_13110</name>
</gene>
<name>A0A7G7G8X9_9BACT</name>
<dbReference type="InterPro" id="IPR010496">
    <property type="entry name" value="AL/BT2_dom"/>
</dbReference>
<dbReference type="Pfam" id="PF06439">
    <property type="entry name" value="3keto-disac_hyd"/>
    <property type="match status" value="1"/>
</dbReference>
<evidence type="ECO:0000259" key="2">
    <source>
        <dbReference type="Pfam" id="PF06439"/>
    </source>
</evidence>
<evidence type="ECO:0000256" key="1">
    <source>
        <dbReference type="SAM" id="SignalP"/>
    </source>
</evidence>
<dbReference type="Proteomes" id="UP000515237">
    <property type="component" value="Chromosome"/>
</dbReference>
<feature type="signal peptide" evidence="1">
    <location>
        <begin position="1"/>
        <end position="21"/>
    </location>
</feature>
<keyword evidence="1" id="KW-0732">Signal</keyword>
<protein>
    <submittedName>
        <fullName evidence="3">DUF1080 domain-containing protein</fullName>
    </submittedName>
</protein>
<evidence type="ECO:0000313" key="3">
    <source>
        <dbReference type="EMBL" id="QNF33613.1"/>
    </source>
</evidence>
<keyword evidence="4" id="KW-1185">Reference proteome</keyword>
<feature type="domain" description="3-keto-alpha-glucoside-1,2-lyase/3-keto-2-hydroxy-glucal hydratase" evidence="2">
    <location>
        <begin position="26"/>
        <end position="227"/>
    </location>
</feature>